<feature type="region of interest" description="Disordered" evidence="2">
    <location>
        <begin position="260"/>
        <end position="300"/>
    </location>
</feature>
<name>A0AAV1EYH1_XYRNO</name>
<dbReference type="GO" id="GO:0003676">
    <property type="term" value="F:nucleic acid binding"/>
    <property type="evidence" value="ECO:0007669"/>
    <property type="project" value="InterPro"/>
</dbReference>
<organism evidence="4 5">
    <name type="scientific">Xyrichtys novacula</name>
    <name type="common">Pearly razorfish</name>
    <name type="synonym">Hemipteronotus novacula</name>
    <dbReference type="NCBI Taxonomy" id="13765"/>
    <lineage>
        <taxon>Eukaryota</taxon>
        <taxon>Metazoa</taxon>
        <taxon>Chordata</taxon>
        <taxon>Craniata</taxon>
        <taxon>Vertebrata</taxon>
        <taxon>Euteleostomi</taxon>
        <taxon>Actinopterygii</taxon>
        <taxon>Neopterygii</taxon>
        <taxon>Teleostei</taxon>
        <taxon>Neoteleostei</taxon>
        <taxon>Acanthomorphata</taxon>
        <taxon>Eupercaria</taxon>
        <taxon>Labriformes</taxon>
        <taxon>Labridae</taxon>
        <taxon>Xyrichtys</taxon>
    </lineage>
</organism>
<proteinExistence type="predicted"/>
<dbReference type="GO" id="GO:0008270">
    <property type="term" value="F:zinc ion binding"/>
    <property type="evidence" value="ECO:0007669"/>
    <property type="project" value="UniProtKB-KW"/>
</dbReference>
<evidence type="ECO:0000256" key="2">
    <source>
        <dbReference type="SAM" id="MobiDB-lite"/>
    </source>
</evidence>
<reference evidence="4" key="1">
    <citation type="submission" date="2023-08" db="EMBL/GenBank/DDBJ databases">
        <authorList>
            <person name="Alioto T."/>
            <person name="Alioto T."/>
            <person name="Gomez Garrido J."/>
        </authorList>
    </citation>
    <scope>NUCLEOTIDE SEQUENCE</scope>
</reference>
<accession>A0AAV1EYH1</accession>
<gene>
    <name evidence="4" type="ORF">XNOV1_A035854</name>
</gene>
<dbReference type="InterPro" id="IPR036875">
    <property type="entry name" value="Znf_CCHC_sf"/>
</dbReference>
<sequence length="341" mass="36902">MDPAHNPSPLDRLERIEGVLQQHEAMMTAAAAEARGAAETQGQSLAALAAQMQQLAAQLAQLPSSAGIASSSEASPSAPAPVPASSLPSDAPEPRVGTPERYDGDRETCSPFLTNCSLLFALQLRTFATEPAKVAFVINHLTGRARLWGTAEWERRSRACASFDLFAAELRKVFGFENSGSDSARGLMGLKQGERTVADYSIDFRTRASHSGWNSAALRDAFLHGLADYIKDELVSHDTSLTLDGVIDLAVRIDLRVQTRRREKRQGGIQHTRPPRSRGGAAAANSTPLGQQFEDPEPMQLGRTSLSLEERERRRKSNLCLYCGAAGHYISGCPAKARAHQ</sequence>
<dbReference type="InterPro" id="IPR032549">
    <property type="entry name" value="DUF4939"/>
</dbReference>
<dbReference type="Proteomes" id="UP001178508">
    <property type="component" value="Chromosome 3"/>
</dbReference>
<evidence type="ECO:0000313" key="5">
    <source>
        <dbReference type="Proteomes" id="UP001178508"/>
    </source>
</evidence>
<dbReference type="InterPro" id="IPR001878">
    <property type="entry name" value="Znf_CCHC"/>
</dbReference>
<dbReference type="EMBL" id="OY660866">
    <property type="protein sequence ID" value="CAJ1053618.1"/>
    <property type="molecule type" value="Genomic_DNA"/>
</dbReference>
<dbReference type="AlphaFoldDB" id="A0AAV1EYH1"/>
<dbReference type="PANTHER" id="PTHR15503:SF36">
    <property type="entry name" value="RETROTRANSPOSON GAG-LIKE PROTEIN 5"/>
    <property type="match status" value="1"/>
</dbReference>
<dbReference type="Pfam" id="PF16297">
    <property type="entry name" value="DUF4939"/>
    <property type="match status" value="1"/>
</dbReference>
<feature type="region of interest" description="Disordered" evidence="2">
    <location>
        <begin position="68"/>
        <end position="104"/>
    </location>
</feature>
<dbReference type="PROSITE" id="PS50158">
    <property type="entry name" value="ZF_CCHC"/>
    <property type="match status" value="1"/>
</dbReference>
<dbReference type="SUPFAM" id="SSF57756">
    <property type="entry name" value="Retrovirus zinc finger-like domains"/>
    <property type="match status" value="1"/>
</dbReference>
<protein>
    <recommendedName>
        <fullName evidence="3">CCHC-type domain-containing protein</fullName>
    </recommendedName>
</protein>
<keyword evidence="1" id="KW-0862">Zinc</keyword>
<feature type="domain" description="CCHC-type" evidence="3">
    <location>
        <begin position="320"/>
        <end position="334"/>
    </location>
</feature>
<keyword evidence="1" id="KW-0479">Metal-binding</keyword>
<evidence type="ECO:0000256" key="1">
    <source>
        <dbReference type="PROSITE-ProRule" id="PRU00047"/>
    </source>
</evidence>
<dbReference type="PANTHER" id="PTHR15503">
    <property type="entry name" value="LDOC1 RELATED"/>
    <property type="match status" value="1"/>
</dbReference>
<feature type="compositionally biased region" description="Low complexity" evidence="2">
    <location>
        <begin position="68"/>
        <end position="90"/>
    </location>
</feature>
<keyword evidence="1" id="KW-0863">Zinc-finger</keyword>
<evidence type="ECO:0000259" key="3">
    <source>
        <dbReference type="PROSITE" id="PS50158"/>
    </source>
</evidence>
<evidence type="ECO:0000313" key="4">
    <source>
        <dbReference type="EMBL" id="CAJ1053618.1"/>
    </source>
</evidence>
<dbReference type="InterPro" id="IPR032567">
    <property type="entry name" value="RTL1-rel"/>
</dbReference>
<keyword evidence="5" id="KW-1185">Reference proteome</keyword>